<evidence type="ECO:0000256" key="1">
    <source>
        <dbReference type="SAM" id="SignalP"/>
    </source>
</evidence>
<dbReference type="SUPFAM" id="SSF49695">
    <property type="entry name" value="gamma-Crystallin-like"/>
    <property type="match status" value="1"/>
</dbReference>
<dbReference type="EMBL" id="BLWC01000001">
    <property type="protein sequence ID" value="GFM95632.1"/>
    <property type="molecule type" value="Genomic_DNA"/>
</dbReference>
<proteinExistence type="predicted"/>
<dbReference type="InterPro" id="IPR011024">
    <property type="entry name" value="G_crystallin-like"/>
</dbReference>
<comment type="caution">
    <text evidence="2">The sequence shown here is derived from an EMBL/GenBank/DDBJ whole genome shotgun (WGS) entry which is preliminary data.</text>
</comment>
<dbReference type="EMBL" id="JACCCF010000001">
    <property type="protein sequence ID" value="NYE39404.1"/>
    <property type="molecule type" value="Genomic_DNA"/>
</dbReference>
<accession>A0A7J0BZF5</accession>
<reference evidence="2 4" key="1">
    <citation type="submission" date="2020-05" db="EMBL/GenBank/DDBJ databases">
        <title>Whole genome shotgun sequence of Streptomyces fulvorobeus NBRC 15897.</title>
        <authorList>
            <person name="Komaki H."/>
            <person name="Tamura T."/>
        </authorList>
    </citation>
    <scope>NUCLEOTIDE SEQUENCE [LARGE SCALE GENOMIC DNA]</scope>
    <source>
        <strain evidence="2 4">NBRC 15897</strain>
    </source>
</reference>
<dbReference type="RefSeq" id="WP_173310711.1">
    <property type="nucleotide sequence ID" value="NZ_BAAAUE010000008.1"/>
</dbReference>
<reference evidence="3 5" key="2">
    <citation type="submission" date="2020-07" db="EMBL/GenBank/DDBJ databases">
        <title>Sequencing the genomes of 1000 actinobacteria strains.</title>
        <authorList>
            <person name="Klenk H.-P."/>
        </authorList>
    </citation>
    <scope>NUCLEOTIDE SEQUENCE [LARGE SCALE GENOMIC DNA]</scope>
    <source>
        <strain evidence="3 5">DSM 41455</strain>
    </source>
</reference>
<protein>
    <submittedName>
        <fullName evidence="2">Uncharacterized protein</fullName>
    </submittedName>
</protein>
<organism evidence="2 4">
    <name type="scientific">Streptomyces fulvorobeus</name>
    <dbReference type="NCBI Taxonomy" id="284028"/>
    <lineage>
        <taxon>Bacteria</taxon>
        <taxon>Bacillati</taxon>
        <taxon>Actinomycetota</taxon>
        <taxon>Actinomycetes</taxon>
        <taxon>Kitasatosporales</taxon>
        <taxon>Streptomycetaceae</taxon>
        <taxon>Streptomyces</taxon>
    </lineage>
</organism>
<keyword evidence="1" id="KW-0732">Signal</keyword>
<dbReference type="Proteomes" id="UP000498980">
    <property type="component" value="Unassembled WGS sequence"/>
</dbReference>
<gene>
    <name evidence="3" type="ORF">HEB29_000415</name>
    <name evidence="2" type="ORF">Sfulv_04430</name>
</gene>
<evidence type="ECO:0000313" key="4">
    <source>
        <dbReference type="Proteomes" id="UP000498980"/>
    </source>
</evidence>
<evidence type="ECO:0000313" key="3">
    <source>
        <dbReference type="EMBL" id="NYE39404.1"/>
    </source>
</evidence>
<dbReference type="Gene3D" id="2.60.20.10">
    <property type="entry name" value="Crystallins"/>
    <property type="match status" value="1"/>
</dbReference>
<evidence type="ECO:0000313" key="5">
    <source>
        <dbReference type="Proteomes" id="UP000530403"/>
    </source>
</evidence>
<dbReference type="Proteomes" id="UP000530403">
    <property type="component" value="Unassembled WGS sequence"/>
</dbReference>
<feature type="signal peptide" evidence="1">
    <location>
        <begin position="1"/>
        <end position="22"/>
    </location>
</feature>
<feature type="chain" id="PRO_5036204777" evidence="1">
    <location>
        <begin position="23"/>
        <end position="178"/>
    </location>
</feature>
<keyword evidence="4" id="KW-1185">Reference proteome</keyword>
<name>A0A7J0BZF5_9ACTN</name>
<evidence type="ECO:0000313" key="2">
    <source>
        <dbReference type="EMBL" id="GFM95632.1"/>
    </source>
</evidence>
<sequence>MRKLISSLFVIGIVLIATPASASPGTDPTPTASTGPYCSTSLSTGRSACFESEAALKQHVSASAELDLVYLYNWYNFQTGGGYKILTGSHACSADTNTVEYYDGNLGNDTWYPNGLNMNDTVTSVKTAYQCDIKFFEGTNFTGASTSYINQCSFLGGGGTGDCPAGNWNDRASSFYIS</sequence>
<dbReference type="AlphaFoldDB" id="A0A7J0BZF5"/>